<protein>
    <submittedName>
        <fullName evidence="4">Uncharacterized protein LOC101501195</fullName>
    </submittedName>
</protein>
<keyword evidence="3" id="KW-1185">Reference proteome</keyword>
<keyword evidence="2" id="KW-0812">Transmembrane</keyword>
<reference evidence="4" key="2">
    <citation type="submission" date="2025-08" db="UniProtKB">
        <authorList>
            <consortium name="RefSeq"/>
        </authorList>
    </citation>
    <scope>IDENTIFICATION</scope>
    <source>
        <tissue evidence="4">Etiolated seedlings</tissue>
    </source>
</reference>
<dbReference type="PANTHER" id="PTHR31374">
    <property type="entry name" value="AUXIN-INDUCED PROTEIN-LIKE-RELATED"/>
    <property type="match status" value="1"/>
</dbReference>
<sequence>MKNQTTSPITLKTTFSRLKTQNLSLPFPISLISFTIQLLMAGTTAKKTDKIRQIVRLKKLMTRWKLMSLRRGRGFLFCEPEQTEPCTFPKRPPPSGFLFVYVGPERQRFAMPARFINFPVFASLLDVTEEEFGLRGNGGLVLPCHVDFFTEIVKRLHKNEHKYRKLSLEAFVKMFSDVADDFCREKENVIVLSPLLQKVLV</sequence>
<evidence type="ECO:0000313" key="3">
    <source>
        <dbReference type="Proteomes" id="UP000087171"/>
    </source>
</evidence>
<dbReference type="Proteomes" id="UP000087171">
    <property type="component" value="Chromosome Ca6"/>
</dbReference>
<dbReference type="Pfam" id="PF02519">
    <property type="entry name" value="Auxin_inducible"/>
    <property type="match status" value="1"/>
</dbReference>
<dbReference type="GeneID" id="101501195"/>
<proteinExistence type="inferred from homology"/>
<dbReference type="STRING" id="3827.A0A1S2YF48"/>
<keyword evidence="2" id="KW-0472">Membrane</keyword>
<dbReference type="AlphaFoldDB" id="A0A1S2YF48"/>
<dbReference type="eggNOG" id="ENOG502S1H0">
    <property type="taxonomic scope" value="Eukaryota"/>
</dbReference>
<evidence type="ECO:0000256" key="2">
    <source>
        <dbReference type="SAM" id="Phobius"/>
    </source>
</evidence>
<reference evidence="3" key="1">
    <citation type="journal article" date="2013" name="Nat. Biotechnol.">
        <title>Draft genome sequence of chickpea (Cicer arietinum) provides a resource for trait improvement.</title>
        <authorList>
            <person name="Varshney R.K."/>
            <person name="Song C."/>
            <person name="Saxena R.K."/>
            <person name="Azam S."/>
            <person name="Yu S."/>
            <person name="Sharpe A.G."/>
            <person name="Cannon S."/>
            <person name="Baek J."/>
            <person name="Rosen B.D."/>
            <person name="Tar'an B."/>
            <person name="Millan T."/>
            <person name="Zhang X."/>
            <person name="Ramsay L.D."/>
            <person name="Iwata A."/>
            <person name="Wang Y."/>
            <person name="Nelson W."/>
            <person name="Farmer A.D."/>
            <person name="Gaur P.M."/>
            <person name="Soderlund C."/>
            <person name="Penmetsa R.V."/>
            <person name="Xu C."/>
            <person name="Bharti A.K."/>
            <person name="He W."/>
            <person name="Winter P."/>
            <person name="Zhao S."/>
            <person name="Hane J.K."/>
            <person name="Carrasquilla-Garcia N."/>
            <person name="Condie J.A."/>
            <person name="Upadhyaya H.D."/>
            <person name="Luo M.C."/>
            <person name="Thudi M."/>
            <person name="Gowda C.L."/>
            <person name="Singh N.P."/>
            <person name="Lichtenzveig J."/>
            <person name="Gali K.K."/>
            <person name="Rubio J."/>
            <person name="Nadarajan N."/>
            <person name="Dolezel J."/>
            <person name="Bansal K.C."/>
            <person name="Xu X."/>
            <person name="Edwards D."/>
            <person name="Zhang G."/>
            <person name="Kahl G."/>
            <person name="Gil J."/>
            <person name="Singh K.B."/>
            <person name="Datta S.K."/>
            <person name="Jackson S.A."/>
            <person name="Wang J."/>
            <person name="Cook D.R."/>
        </authorList>
    </citation>
    <scope>NUCLEOTIDE SEQUENCE [LARGE SCALE GENOMIC DNA]</scope>
    <source>
        <strain evidence="3">cv. CDC Frontier</strain>
    </source>
</reference>
<dbReference type="RefSeq" id="XP_004503541.2">
    <property type="nucleotide sequence ID" value="XM_004503484.3"/>
</dbReference>
<dbReference type="InterPro" id="IPR003676">
    <property type="entry name" value="SAUR_fam"/>
</dbReference>
<feature type="transmembrane region" description="Helical" evidence="2">
    <location>
        <begin position="25"/>
        <end position="45"/>
    </location>
</feature>
<dbReference type="GO" id="GO:0009733">
    <property type="term" value="P:response to auxin"/>
    <property type="evidence" value="ECO:0007669"/>
    <property type="project" value="InterPro"/>
</dbReference>
<keyword evidence="2" id="KW-1133">Transmembrane helix</keyword>
<name>A0A1S2YF48_CICAR</name>
<dbReference type="PaxDb" id="3827-XP_004503541.1"/>
<accession>A0A1S2YF48</accession>
<evidence type="ECO:0000313" key="4">
    <source>
        <dbReference type="RefSeq" id="XP_004503541.2"/>
    </source>
</evidence>
<dbReference type="KEGG" id="cam:101501195"/>
<evidence type="ECO:0000256" key="1">
    <source>
        <dbReference type="ARBA" id="ARBA00006974"/>
    </source>
</evidence>
<dbReference type="OrthoDB" id="762405at2759"/>
<gene>
    <name evidence="4" type="primary">LOC101501195</name>
</gene>
<organism evidence="3 4">
    <name type="scientific">Cicer arietinum</name>
    <name type="common">Chickpea</name>
    <name type="synonym">Garbanzo</name>
    <dbReference type="NCBI Taxonomy" id="3827"/>
    <lineage>
        <taxon>Eukaryota</taxon>
        <taxon>Viridiplantae</taxon>
        <taxon>Streptophyta</taxon>
        <taxon>Embryophyta</taxon>
        <taxon>Tracheophyta</taxon>
        <taxon>Spermatophyta</taxon>
        <taxon>Magnoliopsida</taxon>
        <taxon>eudicotyledons</taxon>
        <taxon>Gunneridae</taxon>
        <taxon>Pentapetalae</taxon>
        <taxon>rosids</taxon>
        <taxon>fabids</taxon>
        <taxon>Fabales</taxon>
        <taxon>Fabaceae</taxon>
        <taxon>Papilionoideae</taxon>
        <taxon>50 kb inversion clade</taxon>
        <taxon>NPAAA clade</taxon>
        <taxon>Hologalegina</taxon>
        <taxon>IRL clade</taxon>
        <taxon>Cicereae</taxon>
        <taxon>Cicer</taxon>
    </lineage>
</organism>
<comment type="similarity">
    <text evidence="1">Belongs to the ARG7 family.</text>
</comment>
<dbReference type="PANTHER" id="PTHR31374:SF203">
    <property type="entry name" value="AUXIN-RESPONSIVE PROTEIN SAUR71-LIKE"/>
    <property type="match status" value="1"/>
</dbReference>